<name>A0AAD5MH42_PARTN</name>
<evidence type="ECO:0000313" key="2">
    <source>
        <dbReference type="Proteomes" id="UP001196413"/>
    </source>
</evidence>
<accession>A0AAD5MH42</accession>
<reference evidence="1" key="1">
    <citation type="submission" date="2021-06" db="EMBL/GenBank/DDBJ databases">
        <title>Parelaphostrongylus tenuis whole genome reference sequence.</title>
        <authorList>
            <person name="Garwood T.J."/>
            <person name="Larsen P.A."/>
            <person name="Fountain-Jones N.M."/>
            <person name="Garbe J.R."/>
            <person name="Macchietto M.G."/>
            <person name="Kania S.A."/>
            <person name="Gerhold R.W."/>
            <person name="Richards J.E."/>
            <person name="Wolf T.M."/>
        </authorList>
    </citation>
    <scope>NUCLEOTIDE SEQUENCE</scope>
    <source>
        <strain evidence="1">MNPRO001-30</strain>
        <tissue evidence="1">Meninges</tissue>
    </source>
</reference>
<comment type="caution">
    <text evidence="1">The sequence shown here is derived from an EMBL/GenBank/DDBJ whole genome shotgun (WGS) entry which is preliminary data.</text>
</comment>
<evidence type="ECO:0000313" key="1">
    <source>
        <dbReference type="EMBL" id="KAJ1358442.1"/>
    </source>
</evidence>
<dbReference type="AlphaFoldDB" id="A0AAD5MH42"/>
<protein>
    <submittedName>
        <fullName evidence="1">Uncharacterized protein</fullName>
    </submittedName>
</protein>
<dbReference type="EMBL" id="JAHQIW010003379">
    <property type="protein sequence ID" value="KAJ1358442.1"/>
    <property type="molecule type" value="Genomic_DNA"/>
</dbReference>
<sequence length="54" mass="5930">MAAVISEPLFPISRLRTINLPIESDYEQFACALQGLGNSKVSLCAADEKMLVFQ</sequence>
<organism evidence="1 2">
    <name type="scientific">Parelaphostrongylus tenuis</name>
    <name type="common">Meningeal worm</name>
    <dbReference type="NCBI Taxonomy" id="148309"/>
    <lineage>
        <taxon>Eukaryota</taxon>
        <taxon>Metazoa</taxon>
        <taxon>Ecdysozoa</taxon>
        <taxon>Nematoda</taxon>
        <taxon>Chromadorea</taxon>
        <taxon>Rhabditida</taxon>
        <taxon>Rhabditina</taxon>
        <taxon>Rhabditomorpha</taxon>
        <taxon>Strongyloidea</taxon>
        <taxon>Metastrongylidae</taxon>
        <taxon>Parelaphostrongylus</taxon>
    </lineage>
</organism>
<proteinExistence type="predicted"/>
<gene>
    <name evidence="1" type="ORF">KIN20_016869</name>
</gene>
<keyword evidence="2" id="KW-1185">Reference proteome</keyword>
<dbReference type="Proteomes" id="UP001196413">
    <property type="component" value="Unassembled WGS sequence"/>
</dbReference>